<dbReference type="Proteomes" id="UP001055811">
    <property type="component" value="Linkage Group LG05"/>
</dbReference>
<evidence type="ECO:0000313" key="2">
    <source>
        <dbReference type="Proteomes" id="UP001055811"/>
    </source>
</evidence>
<protein>
    <submittedName>
        <fullName evidence="1">Uncharacterized protein</fullName>
    </submittedName>
</protein>
<keyword evidence="2" id="KW-1185">Reference proteome</keyword>
<organism evidence="1 2">
    <name type="scientific">Cichorium intybus</name>
    <name type="common">Chicory</name>
    <dbReference type="NCBI Taxonomy" id="13427"/>
    <lineage>
        <taxon>Eukaryota</taxon>
        <taxon>Viridiplantae</taxon>
        <taxon>Streptophyta</taxon>
        <taxon>Embryophyta</taxon>
        <taxon>Tracheophyta</taxon>
        <taxon>Spermatophyta</taxon>
        <taxon>Magnoliopsida</taxon>
        <taxon>eudicotyledons</taxon>
        <taxon>Gunneridae</taxon>
        <taxon>Pentapetalae</taxon>
        <taxon>asterids</taxon>
        <taxon>campanulids</taxon>
        <taxon>Asterales</taxon>
        <taxon>Asteraceae</taxon>
        <taxon>Cichorioideae</taxon>
        <taxon>Cichorieae</taxon>
        <taxon>Cichoriinae</taxon>
        <taxon>Cichorium</taxon>
    </lineage>
</organism>
<gene>
    <name evidence="1" type="ORF">L2E82_31052</name>
</gene>
<name>A0ACB9D1Y8_CICIN</name>
<comment type="caution">
    <text evidence="1">The sequence shown here is derived from an EMBL/GenBank/DDBJ whole genome shotgun (WGS) entry which is preliminary data.</text>
</comment>
<reference evidence="1 2" key="2">
    <citation type="journal article" date="2022" name="Mol. Ecol. Resour.">
        <title>The genomes of chicory, endive, great burdock and yacon provide insights into Asteraceae paleo-polyploidization history and plant inulin production.</title>
        <authorList>
            <person name="Fan W."/>
            <person name="Wang S."/>
            <person name="Wang H."/>
            <person name="Wang A."/>
            <person name="Jiang F."/>
            <person name="Liu H."/>
            <person name="Zhao H."/>
            <person name="Xu D."/>
            <person name="Zhang Y."/>
        </authorList>
    </citation>
    <scope>NUCLEOTIDE SEQUENCE [LARGE SCALE GENOMIC DNA]</scope>
    <source>
        <strain evidence="2">cv. Punajuju</strain>
        <tissue evidence="1">Leaves</tissue>
    </source>
</reference>
<accession>A0ACB9D1Y8</accession>
<dbReference type="EMBL" id="CM042013">
    <property type="protein sequence ID" value="KAI3740584.1"/>
    <property type="molecule type" value="Genomic_DNA"/>
</dbReference>
<reference evidence="2" key="1">
    <citation type="journal article" date="2022" name="Mol. Ecol. Resour.">
        <title>The genomes of chicory, endive, great burdock and yacon provide insights into Asteraceae palaeo-polyploidization history and plant inulin production.</title>
        <authorList>
            <person name="Fan W."/>
            <person name="Wang S."/>
            <person name="Wang H."/>
            <person name="Wang A."/>
            <person name="Jiang F."/>
            <person name="Liu H."/>
            <person name="Zhao H."/>
            <person name="Xu D."/>
            <person name="Zhang Y."/>
        </authorList>
    </citation>
    <scope>NUCLEOTIDE SEQUENCE [LARGE SCALE GENOMIC DNA]</scope>
    <source>
        <strain evidence="2">cv. Punajuju</strain>
    </source>
</reference>
<sequence length="151" mass="17516">MNRVIKSIEEALYIQNNGVASTITQPDYQYEKLERFLIPLKEIILATEDFSSKCQIGDGGFGVVYRGQLSNRGQTRTVAIKRLNPQDGLEKLIDPLIRDQIDSHCFYTFKELAFECISLNLEERPTMDTIMERIEDAMDFQEHMKCKRMKS</sequence>
<evidence type="ECO:0000313" key="1">
    <source>
        <dbReference type="EMBL" id="KAI3740584.1"/>
    </source>
</evidence>
<proteinExistence type="predicted"/>